<dbReference type="PANTHER" id="PTHR34236:SF1">
    <property type="entry name" value="DIMETHYL SULFOXIDE REDUCTASE TRANSCRIPTIONAL ACTIVATOR"/>
    <property type="match status" value="1"/>
</dbReference>
<name>L9XK39_9EURY</name>
<protein>
    <submittedName>
        <fullName evidence="4">Bacterio-opsin activator HTH domain-containing protein</fullName>
    </submittedName>
</protein>
<proteinExistence type="predicted"/>
<dbReference type="Proteomes" id="UP000011602">
    <property type="component" value="Unassembled WGS sequence"/>
</dbReference>
<evidence type="ECO:0000256" key="2">
    <source>
        <dbReference type="ARBA" id="ARBA00023163"/>
    </source>
</evidence>
<accession>L9XK39</accession>
<dbReference type="Pfam" id="PF04967">
    <property type="entry name" value="HTH_10"/>
    <property type="match status" value="1"/>
</dbReference>
<dbReference type="STRING" id="1227499.C493_00950"/>
<dbReference type="PATRIC" id="fig|1227499.3.peg.195"/>
<keyword evidence="5" id="KW-1185">Reference proteome</keyword>
<evidence type="ECO:0000313" key="5">
    <source>
        <dbReference type="Proteomes" id="UP000011602"/>
    </source>
</evidence>
<dbReference type="AlphaFoldDB" id="L9XK39"/>
<organism evidence="4 5">
    <name type="scientific">Natronolimnohabitans innermongolicus JCM 12255</name>
    <dbReference type="NCBI Taxonomy" id="1227499"/>
    <lineage>
        <taxon>Archaea</taxon>
        <taxon>Methanobacteriati</taxon>
        <taxon>Methanobacteriota</taxon>
        <taxon>Stenosarchaea group</taxon>
        <taxon>Halobacteria</taxon>
        <taxon>Halobacteriales</taxon>
        <taxon>Natrialbaceae</taxon>
        <taxon>Natronolimnohabitans</taxon>
    </lineage>
</organism>
<dbReference type="PANTHER" id="PTHR34236">
    <property type="entry name" value="DIMETHYL SULFOXIDE REDUCTASE TRANSCRIPTIONAL ACTIVATOR"/>
    <property type="match status" value="1"/>
</dbReference>
<sequence>MLIVEYRVDSAVLMETLGSLSSVTIHIEEQYLTADGRIRVYFWAERAETDAVGETDTTDTDTWSRFETALAGDPTVSEAKPLTDATQRRLYRITLTDEGQSETTFPRWAELDLVLLESVGTADGWANRVRIPDRETLEQYRTALRECGLEFRLQSLYRESDAASTAEAQLTGEQYVALVAAYDAGYFDVPRTTSQSELASKLSISSQALSERLRRGTATLIEETLLRNPAPI</sequence>
<dbReference type="eggNOG" id="arCOG02278">
    <property type="taxonomic scope" value="Archaea"/>
</dbReference>
<keyword evidence="1" id="KW-0805">Transcription regulation</keyword>
<evidence type="ECO:0000313" key="4">
    <source>
        <dbReference type="EMBL" id="ELY62139.1"/>
    </source>
</evidence>
<evidence type="ECO:0000259" key="3">
    <source>
        <dbReference type="Pfam" id="PF04967"/>
    </source>
</evidence>
<dbReference type="InterPro" id="IPR007050">
    <property type="entry name" value="HTH_bacterioopsin"/>
</dbReference>
<evidence type="ECO:0000256" key="1">
    <source>
        <dbReference type="ARBA" id="ARBA00023015"/>
    </source>
</evidence>
<comment type="caution">
    <text evidence="4">The sequence shown here is derived from an EMBL/GenBank/DDBJ whole genome shotgun (WGS) entry which is preliminary data.</text>
</comment>
<gene>
    <name evidence="4" type="ORF">C493_00950</name>
</gene>
<dbReference type="EMBL" id="AOHZ01000003">
    <property type="protein sequence ID" value="ELY62139.1"/>
    <property type="molecule type" value="Genomic_DNA"/>
</dbReference>
<dbReference type="OrthoDB" id="202021at2157"/>
<keyword evidence="2" id="KW-0804">Transcription</keyword>
<dbReference type="RefSeq" id="WP_007257504.1">
    <property type="nucleotide sequence ID" value="NZ_AOHZ01000003.1"/>
</dbReference>
<reference evidence="4 5" key="1">
    <citation type="journal article" date="2014" name="PLoS Genet.">
        <title>Phylogenetically driven sequencing of extremely halophilic archaea reveals strategies for static and dynamic osmo-response.</title>
        <authorList>
            <person name="Becker E.A."/>
            <person name="Seitzer P.M."/>
            <person name="Tritt A."/>
            <person name="Larsen D."/>
            <person name="Krusor M."/>
            <person name="Yao A.I."/>
            <person name="Wu D."/>
            <person name="Madern D."/>
            <person name="Eisen J.A."/>
            <person name="Darling A.E."/>
            <person name="Facciotti M.T."/>
        </authorList>
    </citation>
    <scope>NUCLEOTIDE SEQUENCE [LARGE SCALE GENOMIC DNA]</scope>
    <source>
        <strain evidence="4 5">JCM 12255</strain>
    </source>
</reference>
<feature type="domain" description="HTH bat-type" evidence="3">
    <location>
        <begin position="170"/>
        <end position="221"/>
    </location>
</feature>